<organism evidence="1 2">
    <name type="scientific">Dyella nitratireducens</name>
    <dbReference type="NCBI Taxonomy" id="1849580"/>
    <lineage>
        <taxon>Bacteria</taxon>
        <taxon>Pseudomonadati</taxon>
        <taxon>Pseudomonadota</taxon>
        <taxon>Gammaproteobacteria</taxon>
        <taxon>Lysobacterales</taxon>
        <taxon>Rhodanobacteraceae</taxon>
        <taxon>Dyella</taxon>
    </lineage>
</organism>
<dbReference type="RefSeq" id="WP_188792605.1">
    <property type="nucleotide sequence ID" value="NZ_BMJA01000001.1"/>
</dbReference>
<reference evidence="2" key="1">
    <citation type="journal article" date="2019" name="Int. J. Syst. Evol. Microbiol.">
        <title>The Global Catalogue of Microorganisms (GCM) 10K type strain sequencing project: providing services to taxonomists for standard genome sequencing and annotation.</title>
        <authorList>
            <consortium name="The Broad Institute Genomics Platform"/>
            <consortium name="The Broad Institute Genome Sequencing Center for Infectious Disease"/>
            <person name="Wu L."/>
            <person name="Ma J."/>
        </authorList>
    </citation>
    <scope>NUCLEOTIDE SEQUENCE [LARGE SCALE GENOMIC DNA]</scope>
    <source>
        <strain evidence="2">CGMCC 1.15439</strain>
    </source>
</reference>
<comment type="caution">
    <text evidence="1">The sequence shown here is derived from an EMBL/GenBank/DDBJ whole genome shotgun (WGS) entry which is preliminary data.</text>
</comment>
<protein>
    <submittedName>
        <fullName evidence="1">Uncharacterized protein</fullName>
    </submittedName>
</protein>
<gene>
    <name evidence="1" type="ORF">GCM10010981_04130</name>
</gene>
<evidence type="ECO:0000313" key="2">
    <source>
        <dbReference type="Proteomes" id="UP000620046"/>
    </source>
</evidence>
<sequence length="237" mass="27314">MNLLLQEWKLWDCDILMRSALECATRFLFVAVANNPERSQRIEEYTTSLNEIEDILRSEKAKTAAVNADDDHDAMLLGGAALSPDKEAELRSKWPQSKRKALKQKWSFSEIVRVLERVNYPTLNLTKYGSLLHSYGLSSHLIHADQTAMNLMRDRATRTAEERRLLEQAHFARLAVEPTTLLFICWRAMEHAIESTTKHISLVEAMFELLEEGRQYHEEFAISQMHLYEGVTPTNPP</sequence>
<dbReference type="EMBL" id="BMJA01000001">
    <property type="protein sequence ID" value="GGA19315.1"/>
    <property type="molecule type" value="Genomic_DNA"/>
</dbReference>
<dbReference type="Proteomes" id="UP000620046">
    <property type="component" value="Unassembled WGS sequence"/>
</dbReference>
<accession>A0ABQ1FLP3</accession>
<keyword evidence="2" id="KW-1185">Reference proteome</keyword>
<proteinExistence type="predicted"/>
<name>A0ABQ1FLP3_9GAMM</name>
<evidence type="ECO:0000313" key="1">
    <source>
        <dbReference type="EMBL" id="GGA19315.1"/>
    </source>
</evidence>